<feature type="domain" description="LRAT" evidence="1">
    <location>
        <begin position="76"/>
        <end position="186"/>
    </location>
</feature>
<dbReference type="HOGENOM" id="CLU_083002_0_0_10"/>
<dbReference type="STRING" id="435591.BDI_2220"/>
<dbReference type="RefSeq" id="WP_011966769.1">
    <property type="nucleotide sequence ID" value="NC_009615.1"/>
</dbReference>
<dbReference type="InterPro" id="IPR007053">
    <property type="entry name" value="LRAT_dom"/>
</dbReference>
<dbReference type="PANTHER" id="PTHR46137:SF3">
    <property type="entry name" value="OS05G0310600 PROTEIN"/>
    <property type="match status" value="1"/>
</dbReference>
<evidence type="ECO:0000313" key="2">
    <source>
        <dbReference type="EMBL" id="ABR43951.1"/>
    </source>
</evidence>
<dbReference type="AlphaFoldDB" id="A6LE37"/>
<dbReference type="PROSITE" id="PS51934">
    <property type="entry name" value="LRAT"/>
    <property type="match status" value="1"/>
</dbReference>
<dbReference type="Gene3D" id="3.90.1720.10">
    <property type="entry name" value="endopeptidase domain like (from Nostoc punctiforme)"/>
    <property type="match status" value="1"/>
</dbReference>
<dbReference type="PaxDb" id="435591-BDI_2220"/>
<keyword evidence="3" id="KW-1185">Reference proteome</keyword>
<dbReference type="EMBL" id="CP000140">
    <property type="protein sequence ID" value="ABR43951.1"/>
    <property type="molecule type" value="Genomic_DNA"/>
</dbReference>
<name>A6LE37_PARD8</name>
<sequence>MQRYMNTRHSLIMNRSIAYNNASYFYSKGKGKAMPALVELRSVFGDDFALICMVGNETFFKMFHQSKIGQQYQHRFMIGGLFPAMHHLIVIEEEHVIHFSRGDTLSVPHIIKEDLHEVSNRAFQKWNSKLKRVDSKHEDLNSRIIARNRALLVFAGFIDFGEYNLVSNNCEHFVSWCKTGKSHSKQVQDFFVDVALMGLSFIAHRPQLAAVVLTKRFR</sequence>
<dbReference type="eggNOG" id="ENOG5030XX5">
    <property type="taxonomic scope" value="Bacteria"/>
</dbReference>
<proteinExistence type="predicted"/>
<accession>A6LE37</accession>
<dbReference type="Proteomes" id="UP000000566">
    <property type="component" value="Chromosome"/>
</dbReference>
<organism evidence="2 3">
    <name type="scientific">Parabacteroides distasonis (strain ATCC 8503 / DSM 20701 / CIP 104284 / JCM 5825 / NCTC 11152)</name>
    <dbReference type="NCBI Taxonomy" id="435591"/>
    <lineage>
        <taxon>Bacteria</taxon>
        <taxon>Pseudomonadati</taxon>
        <taxon>Bacteroidota</taxon>
        <taxon>Bacteroidia</taxon>
        <taxon>Bacteroidales</taxon>
        <taxon>Tannerellaceae</taxon>
        <taxon>Parabacteroides</taxon>
    </lineage>
</organism>
<dbReference type="KEGG" id="pdi:BDI_2220"/>
<protein>
    <recommendedName>
        <fullName evidence="1">LRAT domain-containing protein</fullName>
    </recommendedName>
</protein>
<dbReference type="PANTHER" id="PTHR46137">
    <property type="entry name" value="OS05G0310600 PROTEIN"/>
    <property type="match status" value="1"/>
</dbReference>
<evidence type="ECO:0000313" key="3">
    <source>
        <dbReference type="Proteomes" id="UP000000566"/>
    </source>
</evidence>
<reference evidence="2 3" key="1">
    <citation type="journal article" date="2007" name="PLoS Biol.">
        <title>Evolution of symbiotic bacteria in the distal human intestine.</title>
        <authorList>
            <person name="Xu J."/>
            <person name="Mahowald M.A."/>
            <person name="Ley R.E."/>
            <person name="Lozupone C.A."/>
            <person name="Hamady M."/>
            <person name="Martens E.C."/>
            <person name="Henrissat B."/>
            <person name="Coutinho P.M."/>
            <person name="Minx P."/>
            <person name="Latreille P."/>
            <person name="Cordum H."/>
            <person name="Van Brunt A."/>
            <person name="Kim K."/>
            <person name="Fulton R.S."/>
            <person name="Fulton L.A."/>
            <person name="Clifton S.W."/>
            <person name="Wilson R.K."/>
            <person name="Knight R.D."/>
            <person name="Gordon J.I."/>
        </authorList>
    </citation>
    <scope>NUCLEOTIDE SEQUENCE [LARGE SCALE GENOMIC DNA]</scope>
    <source>
        <strain evidence="3">ATCC 8503 / DSM 20701 / CIP 104284 / JCM 5825 / NCTC 11152</strain>
    </source>
</reference>
<evidence type="ECO:0000259" key="1">
    <source>
        <dbReference type="PROSITE" id="PS51934"/>
    </source>
</evidence>
<gene>
    <name evidence="2" type="ordered locus">BDI_2220</name>
</gene>
<dbReference type="Pfam" id="PF04970">
    <property type="entry name" value="LRAT"/>
    <property type="match status" value="1"/>
</dbReference>